<keyword evidence="5" id="KW-1185">Reference proteome</keyword>
<evidence type="ECO:0000256" key="2">
    <source>
        <dbReference type="ARBA" id="ARBA00023315"/>
    </source>
</evidence>
<gene>
    <name evidence="4" type="ORF">SAMN05216410_1329</name>
</gene>
<dbReference type="STRING" id="1814289.SAMN05216410_1329"/>
<evidence type="ECO:0000313" key="4">
    <source>
        <dbReference type="EMBL" id="SDC17655.1"/>
    </source>
</evidence>
<dbReference type="GO" id="GO:0016747">
    <property type="term" value="F:acyltransferase activity, transferring groups other than amino-acyl groups"/>
    <property type="evidence" value="ECO:0007669"/>
    <property type="project" value="InterPro"/>
</dbReference>
<dbReference type="EMBL" id="FMYH01000002">
    <property type="protein sequence ID" value="SDC17655.1"/>
    <property type="molecule type" value="Genomic_DNA"/>
</dbReference>
<dbReference type="SUPFAM" id="SSF55729">
    <property type="entry name" value="Acyl-CoA N-acyltransferases (Nat)"/>
    <property type="match status" value="1"/>
</dbReference>
<keyword evidence="2" id="KW-0012">Acyltransferase</keyword>
<accession>A0A1G6JGT3</accession>
<dbReference type="Pfam" id="PF00583">
    <property type="entry name" value="Acetyltransf_1"/>
    <property type="match status" value="1"/>
</dbReference>
<dbReference type="Gene3D" id="3.40.630.30">
    <property type="match status" value="1"/>
</dbReference>
<feature type="domain" description="N-acetyltransferase" evidence="3">
    <location>
        <begin position="1"/>
        <end position="138"/>
    </location>
</feature>
<protein>
    <submittedName>
        <fullName evidence="4">Aminoglycoside 6'-N-acetyltransferase I</fullName>
    </submittedName>
</protein>
<dbReference type="InterPro" id="IPR000182">
    <property type="entry name" value="GNAT_dom"/>
</dbReference>
<dbReference type="CDD" id="cd04301">
    <property type="entry name" value="NAT_SF"/>
    <property type="match status" value="1"/>
</dbReference>
<dbReference type="PANTHER" id="PTHR43072">
    <property type="entry name" value="N-ACETYLTRANSFERASE"/>
    <property type="match status" value="1"/>
</dbReference>
<dbReference type="OrthoDB" id="3254236at2"/>
<dbReference type="Proteomes" id="UP000199039">
    <property type="component" value="Unassembled WGS sequence"/>
</dbReference>
<keyword evidence="1 4" id="KW-0808">Transferase</keyword>
<dbReference type="InterPro" id="IPR016181">
    <property type="entry name" value="Acyl_CoA_acyltransferase"/>
</dbReference>
<evidence type="ECO:0000313" key="5">
    <source>
        <dbReference type="Proteomes" id="UP000199039"/>
    </source>
</evidence>
<dbReference type="PROSITE" id="PS51186">
    <property type="entry name" value="GNAT"/>
    <property type="match status" value="1"/>
</dbReference>
<dbReference type="AlphaFoldDB" id="A0A1G6JGT3"/>
<reference evidence="4 5" key="1">
    <citation type="submission" date="2016-09" db="EMBL/GenBank/DDBJ databases">
        <authorList>
            <person name="Capua I."/>
            <person name="De Benedictis P."/>
            <person name="Joannis T."/>
            <person name="Lombin L.H."/>
            <person name="Cattoli G."/>
        </authorList>
    </citation>
    <scope>NUCLEOTIDE SEQUENCE [LARGE SCALE GENOMIC DNA]</scope>
    <source>
        <strain evidence="4 5">ISLP-3</strain>
    </source>
</reference>
<organism evidence="4 5">
    <name type="scientific">Sanguibacter gelidistatuariae</name>
    <dbReference type="NCBI Taxonomy" id="1814289"/>
    <lineage>
        <taxon>Bacteria</taxon>
        <taxon>Bacillati</taxon>
        <taxon>Actinomycetota</taxon>
        <taxon>Actinomycetes</taxon>
        <taxon>Micrococcales</taxon>
        <taxon>Sanguibacteraceae</taxon>
        <taxon>Sanguibacter</taxon>
    </lineage>
</organism>
<dbReference type="PANTHER" id="PTHR43072:SF23">
    <property type="entry name" value="UPF0039 PROTEIN C11D3.02C"/>
    <property type="match status" value="1"/>
</dbReference>
<evidence type="ECO:0000256" key="1">
    <source>
        <dbReference type="ARBA" id="ARBA00022679"/>
    </source>
</evidence>
<name>A0A1G6JGT3_9MICO</name>
<proteinExistence type="predicted"/>
<sequence length="147" mass="15728">MVRTRPLDADSGVDQVARAISDDHRAVVVAVVGPRIVGWGKTHLFADADGVAPAGHYLAGITVDPEFRRLGAGAALTQARISWVGERSASVYYFTNRRNTASIALHQRWGFREIARGPSFHAVPFDGGAGLLMQADLGPSATRHISP</sequence>
<evidence type="ECO:0000259" key="3">
    <source>
        <dbReference type="PROSITE" id="PS51186"/>
    </source>
</evidence>